<dbReference type="Gene3D" id="3.40.630.30">
    <property type="match status" value="1"/>
</dbReference>
<dbReference type="Pfam" id="PF13302">
    <property type="entry name" value="Acetyltransf_3"/>
    <property type="match status" value="1"/>
</dbReference>
<dbReference type="PANTHER" id="PTHR43792:SF1">
    <property type="entry name" value="N-ACETYLTRANSFERASE DOMAIN-CONTAINING PROTEIN"/>
    <property type="match status" value="1"/>
</dbReference>
<dbReference type="EMBL" id="BOON01000027">
    <property type="protein sequence ID" value="GII23273.1"/>
    <property type="molecule type" value="Genomic_DNA"/>
</dbReference>
<comment type="caution">
    <text evidence="2">The sequence shown here is derived from an EMBL/GenBank/DDBJ whole genome shotgun (WGS) entry which is preliminary data.</text>
</comment>
<organism evidence="2 3">
    <name type="scientific">Planosporangium mesophilum</name>
    <dbReference type="NCBI Taxonomy" id="689768"/>
    <lineage>
        <taxon>Bacteria</taxon>
        <taxon>Bacillati</taxon>
        <taxon>Actinomycetota</taxon>
        <taxon>Actinomycetes</taxon>
        <taxon>Micromonosporales</taxon>
        <taxon>Micromonosporaceae</taxon>
        <taxon>Planosporangium</taxon>
    </lineage>
</organism>
<dbReference type="Proteomes" id="UP000599074">
    <property type="component" value="Unassembled WGS sequence"/>
</dbReference>
<dbReference type="SUPFAM" id="SSF55729">
    <property type="entry name" value="Acyl-CoA N-acyltransferases (Nat)"/>
    <property type="match status" value="1"/>
</dbReference>
<accession>A0A8J3TAZ1</accession>
<evidence type="ECO:0000313" key="3">
    <source>
        <dbReference type="Proteomes" id="UP000599074"/>
    </source>
</evidence>
<protein>
    <submittedName>
        <fullName evidence="2">N-acetyltransferase</fullName>
    </submittedName>
</protein>
<evidence type="ECO:0000313" key="2">
    <source>
        <dbReference type="EMBL" id="GII23273.1"/>
    </source>
</evidence>
<keyword evidence="3" id="KW-1185">Reference proteome</keyword>
<feature type="domain" description="N-acetyltransferase" evidence="1">
    <location>
        <begin position="21"/>
        <end position="188"/>
    </location>
</feature>
<dbReference type="GO" id="GO:0016747">
    <property type="term" value="F:acyltransferase activity, transferring groups other than amino-acyl groups"/>
    <property type="evidence" value="ECO:0007669"/>
    <property type="project" value="InterPro"/>
</dbReference>
<dbReference type="InterPro" id="IPR000182">
    <property type="entry name" value="GNAT_dom"/>
</dbReference>
<name>A0A8J3TAZ1_9ACTN</name>
<evidence type="ECO:0000259" key="1">
    <source>
        <dbReference type="PROSITE" id="PS51186"/>
    </source>
</evidence>
<dbReference type="RefSeq" id="WP_168116734.1">
    <property type="nucleotide sequence ID" value="NZ_BOON01000027.1"/>
</dbReference>
<dbReference type="PROSITE" id="PS51186">
    <property type="entry name" value="GNAT"/>
    <property type="match status" value="1"/>
</dbReference>
<dbReference type="AlphaFoldDB" id="A0A8J3TAZ1"/>
<dbReference type="InterPro" id="IPR051531">
    <property type="entry name" value="N-acetyltransferase"/>
</dbReference>
<reference evidence="2" key="1">
    <citation type="submission" date="2021-01" db="EMBL/GenBank/DDBJ databases">
        <title>Whole genome shotgun sequence of Planosporangium mesophilum NBRC 109066.</title>
        <authorList>
            <person name="Komaki H."/>
            <person name="Tamura T."/>
        </authorList>
    </citation>
    <scope>NUCLEOTIDE SEQUENCE</scope>
    <source>
        <strain evidence="2">NBRC 109066</strain>
    </source>
</reference>
<gene>
    <name evidence="2" type="ORF">Pme01_28700</name>
</gene>
<sequence length="199" mass="22962">MIDRPQPAPSHPAYPLRTRRLFLRPLTGRDIDALLTYRVDPEVCRYLPFEPMTRTDIEQHLASRWARTWLTDEGQELRLGVELAATGELIGDVVLFWHSREHRGGEIGYVLHPGLQGQGYATEAARAVLSLGFDVLGLHRIVARIDERNEASARMAWRLGMRQESRLVHNEIFKGGWRTRLDFAMLADEWRLAQRSRPE</sequence>
<proteinExistence type="predicted"/>
<dbReference type="PANTHER" id="PTHR43792">
    <property type="entry name" value="GNAT FAMILY, PUTATIVE (AFU_ORTHOLOGUE AFUA_3G00765)-RELATED-RELATED"/>
    <property type="match status" value="1"/>
</dbReference>
<dbReference type="InterPro" id="IPR016181">
    <property type="entry name" value="Acyl_CoA_acyltransferase"/>
</dbReference>